<keyword evidence="2" id="KW-0645">Protease</keyword>
<keyword evidence="2" id="KW-0788">Thiol protease</keyword>
<evidence type="ECO:0000259" key="3">
    <source>
        <dbReference type="PROSITE" id="PS50235"/>
    </source>
</evidence>
<dbReference type="STRING" id="174720.A0A0N5BT46"/>
<dbReference type="PROSITE" id="PS00973">
    <property type="entry name" value="USP_2"/>
    <property type="match status" value="1"/>
</dbReference>
<evidence type="ECO:0000256" key="2">
    <source>
        <dbReference type="RuleBase" id="RU366025"/>
    </source>
</evidence>
<sequence length="385" mass="45247">MFDIKVQRNSSEFKADTITSDEGNHIGLPNKGNTCYLNAVIQILYRCKLFRYEILIITDIMTKYIENKKLKPNIQRAAETIQALNVLFQSLKVKSLNGLSYFMTKFSKLKPKFSIYRQQDAHEFLSYILEALDDCKEFLKQSKEPLIFESTFNGSVTKNIICQNCNKCVESREKFNILTIPVDTNHDTKSSKYGAWSLARWSNLEMLDGDNKYQCDNCHSKQNAFMFPWIEIKPCILILHICRFNVSNDNSLSSVFNFNTAEKVKGTFPVPMFLPLMHHYFHGKYRNENYYKNILEIYESPQKIKEQYNTKEYINKSYVGYYLYGMIIHIGRSLSSGHYVTATPSQGNYLKWNIYDDQNVKKIDIFEIFENKMYSPYLIFYEKIT</sequence>
<dbReference type="GO" id="GO:0005634">
    <property type="term" value="C:nucleus"/>
    <property type="evidence" value="ECO:0007669"/>
    <property type="project" value="TreeGrafter"/>
</dbReference>
<dbReference type="GO" id="GO:0016579">
    <property type="term" value="P:protein deubiquitination"/>
    <property type="evidence" value="ECO:0007669"/>
    <property type="project" value="InterPro"/>
</dbReference>
<comment type="similarity">
    <text evidence="1 2">Belongs to the peptidase C19 family.</text>
</comment>
<keyword evidence="2" id="KW-0833">Ubl conjugation pathway</keyword>
<protein>
    <recommendedName>
        <fullName evidence="2">Ubiquitin carboxyl-terminal hydrolase</fullName>
        <ecNumber evidence="2">3.4.19.12</ecNumber>
    </recommendedName>
</protein>
<dbReference type="WBParaSite" id="SPAL_0000903700.1">
    <property type="protein sequence ID" value="SPAL_0000903700.1"/>
    <property type="gene ID" value="SPAL_0000903700"/>
</dbReference>
<evidence type="ECO:0000313" key="4">
    <source>
        <dbReference type="Proteomes" id="UP000046392"/>
    </source>
</evidence>
<organism evidence="4 5">
    <name type="scientific">Strongyloides papillosus</name>
    <name type="common">Intestinal threadworm</name>
    <dbReference type="NCBI Taxonomy" id="174720"/>
    <lineage>
        <taxon>Eukaryota</taxon>
        <taxon>Metazoa</taxon>
        <taxon>Ecdysozoa</taxon>
        <taxon>Nematoda</taxon>
        <taxon>Chromadorea</taxon>
        <taxon>Rhabditida</taxon>
        <taxon>Tylenchina</taxon>
        <taxon>Panagrolaimomorpha</taxon>
        <taxon>Strongyloidoidea</taxon>
        <taxon>Strongyloididae</taxon>
        <taxon>Strongyloides</taxon>
    </lineage>
</organism>
<dbReference type="PANTHER" id="PTHR24006">
    <property type="entry name" value="UBIQUITIN CARBOXYL-TERMINAL HYDROLASE"/>
    <property type="match status" value="1"/>
</dbReference>
<proteinExistence type="inferred from homology"/>
<dbReference type="PROSITE" id="PS00972">
    <property type="entry name" value="USP_1"/>
    <property type="match status" value="1"/>
</dbReference>
<dbReference type="InterPro" id="IPR050164">
    <property type="entry name" value="Peptidase_C19"/>
</dbReference>
<dbReference type="GO" id="GO:0006508">
    <property type="term" value="P:proteolysis"/>
    <property type="evidence" value="ECO:0007669"/>
    <property type="project" value="UniProtKB-KW"/>
</dbReference>
<dbReference type="Gene3D" id="3.90.70.10">
    <property type="entry name" value="Cysteine proteinases"/>
    <property type="match status" value="1"/>
</dbReference>
<evidence type="ECO:0000256" key="1">
    <source>
        <dbReference type="ARBA" id="ARBA00009085"/>
    </source>
</evidence>
<keyword evidence="4" id="KW-1185">Reference proteome</keyword>
<reference evidence="5" key="1">
    <citation type="submission" date="2017-02" db="UniProtKB">
        <authorList>
            <consortium name="WormBaseParasite"/>
        </authorList>
    </citation>
    <scope>IDENTIFICATION</scope>
</reference>
<dbReference type="GO" id="GO:0004843">
    <property type="term" value="F:cysteine-type deubiquitinase activity"/>
    <property type="evidence" value="ECO:0007669"/>
    <property type="project" value="UniProtKB-UniRule"/>
</dbReference>
<comment type="catalytic activity">
    <reaction evidence="2">
        <text>Thiol-dependent hydrolysis of ester, thioester, amide, peptide and isopeptide bonds formed by the C-terminal Gly of ubiquitin (a 76-residue protein attached to proteins as an intracellular targeting signal).</text>
        <dbReference type="EC" id="3.4.19.12"/>
    </reaction>
</comment>
<dbReference type="Pfam" id="PF00443">
    <property type="entry name" value="UCH"/>
    <property type="match status" value="1"/>
</dbReference>
<dbReference type="InterPro" id="IPR001394">
    <property type="entry name" value="Peptidase_C19_UCH"/>
</dbReference>
<dbReference type="SUPFAM" id="SSF54001">
    <property type="entry name" value="Cysteine proteinases"/>
    <property type="match status" value="1"/>
</dbReference>
<evidence type="ECO:0000313" key="5">
    <source>
        <dbReference type="WBParaSite" id="SPAL_0000903700.1"/>
    </source>
</evidence>
<feature type="domain" description="USP" evidence="3">
    <location>
        <begin position="26"/>
        <end position="384"/>
    </location>
</feature>
<dbReference type="CDD" id="cd02257">
    <property type="entry name" value="Peptidase_C19"/>
    <property type="match status" value="1"/>
</dbReference>
<dbReference type="InterPro" id="IPR028889">
    <property type="entry name" value="USP"/>
</dbReference>
<name>A0A0N5BT46_STREA</name>
<dbReference type="InterPro" id="IPR038765">
    <property type="entry name" value="Papain-like_cys_pep_sf"/>
</dbReference>
<accession>A0A0N5BT46</accession>
<dbReference type="Proteomes" id="UP000046392">
    <property type="component" value="Unplaced"/>
</dbReference>
<dbReference type="EC" id="3.4.19.12" evidence="2"/>
<keyword evidence="2" id="KW-0378">Hydrolase</keyword>
<dbReference type="PROSITE" id="PS50235">
    <property type="entry name" value="USP_3"/>
    <property type="match status" value="1"/>
</dbReference>
<dbReference type="InterPro" id="IPR018200">
    <property type="entry name" value="USP_CS"/>
</dbReference>
<dbReference type="GO" id="GO:0005829">
    <property type="term" value="C:cytosol"/>
    <property type="evidence" value="ECO:0007669"/>
    <property type="project" value="TreeGrafter"/>
</dbReference>
<dbReference type="AlphaFoldDB" id="A0A0N5BT46"/>